<feature type="domain" description="RNase H type-1" evidence="2">
    <location>
        <begin position="87"/>
        <end position="226"/>
    </location>
</feature>
<dbReference type="GO" id="GO:0004523">
    <property type="term" value="F:RNA-DNA hybrid ribonuclease activity"/>
    <property type="evidence" value="ECO:0007669"/>
    <property type="project" value="InterPro"/>
</dbReference>
<dbReference type="EMBL" id="FCOA02000003">
    <property type="protein sequence ID" value="SAK48146.1"/>
    <property type="molecule type" value="Genomic_DNA"/>
</dbReference>
<sequence>MIALEELLAVATRRERMLSRRLAKGAAISEHAALARTLEKAAGGQSLRALVEARRVKQATHAEAQRERTIRRAERASEAKRRETPGDTSAWRAWFDGSALPNPGRLGIGGVLTGPLGETVEISAAVGHGDSSAAEYPALIAVLEAALSEGARDIVIHGDSRVVIDDMSAVAGSGIRSLTHHAARARALIERIGDVRLQWIPRARNGWADGLSRAALDSARADAAAA</sequence>
<gene>
    <name evidence="3" type="ORF">AWB79_01256</name>
</gene>
<dbReference type="PANTHER" id="PTHR48475:SF1">
    <property type="entry name" value="RNASE H TYPE-1 DOMAIN-CONTAINING PROTEIN"/>
    <property type="match status" value="1"/>
</dbReference>
<dbReference type="PANTHER" id="PTHR48475">
    <property type="entry name" value="RIBONUCLEASE H"/>
    <property type="match status" value="1"/>
</dbReference>
<dbReference type="STRING" id="1777140.AWB79_01256"/>
<evidence type="ECO:0000259" key="2">
    <source>
        <dbReference type="PROSITE" id="PS50879"/>
    </source>
</evidence>
<evidence type="ECO:0000313" key="3">
    <source>
        <dbReference type="EMBL" id="SAK48146.1"/>
    </source>
</evidence>
<dbReference type="GO" id="GO:0003676">
    <property type="term" value="F:nucleic acid binding"/>
    <property type="evidence" value="ECO:0007669"/>
    <property type="project" value="InterPro"/>
</dbReference>
<dbReference type="SUPFAM" id="SSF53098">
    <property type="entry name" value="Ribonuclease H-like"/>
    <property type="match status" value="1"/>
</dbReference>
<dbReference type="PROSITE" id="PS50879">
    <property type="entry name" value="RNASE_H_1"/>
    <property type="match status" value="1"/>
</dbReference>
<protein>
    <submittedName>
        <fullName evidence="3">Bifunctional RNase H/acid phosphatase</fullName>
    </submittedName>
</protein>
<name>A0A157ZRN4_9BURK</name>
<keyword evidence="4" id="KW-1185">Reference proteome</keyword>
<feature type="region of interest" description="Disordered" evidence="1">
    <location>
        <begin position="58"/>
        <end position="89"/>
    </location>
</feature>
<feature type="compositionally biased region" description="Basic and acidic residues" evidence="1">
    <location>
        <begin position="63"/>
        <end position="85"/>
    </location>
</feature>
<dbReference type="RefSeq" id="WP_061166545.1">
    <property type="nucleotide sequence ID" value="NZ_FCOA02000003.1"/>
</dbReference>
<dbReference type="InterPro" id="IPR002156">
    <property type="entry name" value="RNaseH_domain"/>
</dbReference>
<dbReference type="AlphaFoldDB" id="A0A157ZRN4"/>
<proteinExistence type="predicted"/>
<evidence type="ECO:0000256" key="1">
    <source>
        <dbReference type="SAM" id="MobiDB-lite"/>
    </source>
</evidence>
<dbReference type="Gene3D" id="3.30.420.10">
    <property type="entry name" value="Ribonuclease H-like superfamily/Ribonuclease H"/>
    <property type="match status" value="1"/>
</dbReference>
<dbReference type="InterPro" id="IPR012337">
    <property type="entry name" value="RNaseH-like_sf"/>
</dbReference>
<accession>A0A157ZRN4</accession>
<reference evidence="3" key="1">
    <citation type="submission" date="2016-01" db="EMBL/GenBank/DDBJ databases">
        <authorList>
            <person name="Peeters C."/>
        </authorList>
    </citation>
    <scope>NUCLEOTIDE SEQUENCE</scope>
    <source>
        <strain evidence="3">LMG 29322</strain>
    </source>
</reference>
<dbReference type="Pfam" id="PF13456">
    <property type="entry name" value="RVT_3"/>
    <property type="match status" value="1"/>
</dbReference>
<dbReference type="CDD" id="cd09279">
    <property type="entry name" value="RNase_HI_like"/>
    <property type="match status" value="1"/>
</dbReference>
<dbReference type="InterPro" id="IPR036397">
    <property type="entry name" value="RNaseH_sf"/>
</dbReference>
<evidence type="ECO:0000313" key="4">
    <source>
        <dbReference type="Proteomes" id="UP000054851"/>
    </source>
</evidence>
<comment type="caution">
    <text evidence="3">The sequence shown here is derived from an EMBL/GenBank/DDBJ whole genome shotgun (WGS) entry which is preliminary data.</text>
</comment>
<dbReference type="OrthoDB" id="8563755at2"/>
<dbReference type="Proteomes" id="UP000054851">
    <property type="component" value="Unassembled WGS sequence"/>
</dbReference>
<organism evidence="3 4">
    <name type="scientific">Caballeronia hypogeia</name>
    <dbReference type="NCBI Taxonomy" id="1777140"/>
    <lineage>
        <taxon>Bacteria</taxon>
        <taxon>Pseudomonadati</taxon>
        <taxon>Pseudomonadota</taxon>
        <taxon>Betaproteobacteria</taxon>
        <taxon>Burkholderiales</taxon>
        <taxon>Burkholderiaceae</taxon>
        <taxon>Caballeronia</taxon>
    </lineage>
</organism>